<comment type="caution">
    <text evidence="1">The sequence shown here is derived from an EMBL/GenBank/DDBJ whole genome shotgun (WGS) entry which is preliminary data.</text>
</comment>
<dbReference type="OrthoDB" id="5106578at2759"/>
<gene>
    <name evidence="1" type="ORF">FBEOM_9184</name>
</gene>
<dbReference type="AlphaFoldDB" id="A0A9P5DVG1"/>
<proteinExistence type="predicted"/>
<reference evidence="1" key="1">
    <citation type="journal article" date="2017" name="Mycologia">
        <title>Fusarium algeriense, sp. nov., a novel toxigenic crown rot pathogen of durum wheat from Algeria is nested in the Fusarium burgessii species complex.</title>
        <authorList>
            <person name="Laraba I."/>
            <person name="Keddad A."/>
            <person name="Boureghda H."/>
            <person name="Abdallah N."/>
            <person name="Vaughan M.M."/>
            <person name="Proctor R.H."/>
            <person name="Busman M."/>
            <person name="O'Donnell K."/>
        </authorList>
    </citation>
    <scope>NUCLEOTIDE SEQUENCE</scope>
    <source>
        <strain evidence="1">NRRL 25174</strain>
    </source>
</reference>
<protein>
    <submittedName>
        <fullName evidence="1">Uncharacterized protein</fullName>
    </submittedName>
</protein>
<dbReference type="Proteomes" id="UP000730481">
    <property type="component" value="Unassembled WGS sequence"/>
</dbReference>
<accession>A0A9P5DVG1</accession>
<evidence type="ECO:0000313" key="2">
    <source>
        <dbReference type="Proteomes" id="UP000730481"/>
    </source>
</evidence>
<dbReference type="EMBL" id="PVQB02000456">
    <property type="protein sequence ID" value="KAF4336940.1"/>
    <property type="molecule type" value="Genomic_DNA"/>
</dbReference>
<sequence>MLLLGTYQLSHRIIGGSFFLCSEASYRLVQQVREGQGLPDFHANSLNQAWPLLQGVVGKMVSATHCATQLACDRRGRRASMVFQILWDQLHKVLICCLRPPFSTILSGLGYLAFTRNSNGLMRSRRGYRNGYWLHELKRDKINQAWFNQGNARKCSNAACGAGTPEHAKYMGSLPVWDAKGAMSSAKNTIPNGMRSSFQIHKNAFFSSTKLRPRQTGAPYFRLPTLSYYDVKTAGHNAAPPRTRAAEDDRFTLGNHTLKEDISFNDLSKAIYPKYTVLTDKMKNDPIGAISLNWNTRNKITIASSGNITHQRLPQLDFQQESGLITWTSAPSFLKQQRNIARRSCMGNFVAQAAIATPLLENIITIATYMPPVLPALALCKIRSRTSDMISWRLKSRARFAWLSS</sequence>
<keyword evidence="2" id="KW-1185">Reference proteome</keyword>
<organism evidence="1 2">
    <name type="scientific">Fusarium beomiforme</name>
    <dbReference type="NCBI Taxonomy" id="44412"/>
    <lineage>
        <taxon>Eukaryota</taxon>
        <taxon>Fungi</taxon>
        <taxon>Dikarya</taxon>
        <taxon>Ascomycota</taxon>
        <taxon>Pezizomycotina</taxon>
        <taxon>Sordariomycetes</taxon>
        <taxon>Hypocreomycetidae</taxon>
        <taxon>Hypocreales</taxon>
        <taxon>Nectriaceae</taxon>
        <taxon>Fusarium</taxon>
        <taxon>Fusarium burgessii species complex</taxon>
    </lineage>
</organism>
<reference evidence="1" key="2">
    <citation type="submission" date="2020-02" db="EMBL/GenBank/DDBJ databases">
        <title>Identification and distribution of gene clusters putatively required for synthesis of sphingolipid metabolism inhibitors in phylogenetically diverse species of the filamentous fungus Fusarium.</title>
        <authorList>
            <person name="Kim H.-S."/>
            <person name="Busman M."/>
            <person name="Brown D.W."/>
            <person name="Divon H."/>
            <person name="Uhlig S."/>
            <person name="Proctor R.H."/>
        </authorList>
    </citation>
    <scope>NUCLEOTIDE SEQUENCE</scope>
    <source>
        <strain evidence="1">NRRL 25174</strain>
    </source>
</reference>
<name>A0A9P5DVG1_9HYPO</name>
<evidence type="ECO:0000313" key="1">
    <source>
        <dbReference type="EMBL" id="KAF4336940.1"/>
    </source>
</evidence>